<dbReference type="PROSITE" id="PS51352">
    <property type="entry name" value="THIOREDOXIN_2"/>
    <property type="match status" value="3"/>
</dbReference>
<keyword evidence="7" id="KW-1133">Transmembrane helix</keyword>
<dbReference type="eggNOG" id="KOG0191">
    <property type="taxonomic scope" value="Eukaryota"/>
</dbReference>
<dbReference type="InterPro" id="IPR052460">
    <property type="entry name" value="ER_disulfide_reductase"/>
</dbReference>
<dbReference type="InterPro" id="IPR025733">
    <property type="entry name" value="PAPs_C"/>
</dbReference>
<dbReference type="InterPro" id="IPR018908">
    <property type="entry name" value="TMEM234"/>
</dbReference>
<dbReference type="SUPFAM" id="SSF56300">
    <property type="entry name" value="Metallo-dependent phosphatases"/>
    <property type="match status" value="1"/>
</dbReference>
<feature type="transmembrane region" description="Helical" evidence="7">
    <location>
        <begin position="488"/>
        <end position="505"/>
    </location>
</feature>
<dbReference type="Gene3D" id="2.60.40.380">
    <property type="entry name" value="Purple acid phosphatase-like, N-terminal"/>
    <property type="match status" value="1"/>
</dbReference>
<dbReference type="InterPro" id="IPR001623">
    <property type="entry name" value="DnaJ_domain"/>
</dbReference>
<accession>A0A1I7S5Z1</accession>
<sequence length="1403" mass="161869">MLPFLIAILSTSLHAKSNTLPEQVHIALGDSPDSINVNWVTFEDAPSEVLYGMDKQNLNHHSIGKSNNFTFGITRFVHNVAMTNLAPETFYYYSVGSAGAWSKIFSFKTLSNDPNYSYRVCFFGDLGVENGISFEYIAEAAENHEFDFAVLLGDLAYDLHTDDGRIGDIFMNQLESVATKIPLMVIAGNHEDDGRNFSHYSNRFNMPNDPFGDSQLYSFEVGPVHFVGVSTEYYGLFHKYGKHSIFNQYNWLKKHFEDYNRVRDERPWLITFQHRPFYCSTANNFECHGFENTLLTKGFQDIPGLEKLYVDHGVDLGFCGHQHGYERFFPISYRKVYNLTNNPYHNAPAPTYIISGSAGCKSKHSYFDPNPIAGSAAHFVDYGYSILHVHNKTHLYMEQISVERQKKVIDEFWLTKDIGARPAVFKDVKSIDFPSYTQPNTCNVHDPRYCVSKSIRTAPKLFLKNFFLVFCRNSTRLRAKMTSEYTDFIGMLLLAAVWGYTNVWMAKATREKKDNVKKDGMDTSRKTQLKPWYLRPFVDLWGHFKNWRFLLPFALNQSASVVFLYFVIKTDLSKAVCTINSLTFIFTGLFGYFFFGEKLDLGPTLLGAAFILAGIEMFRHFLLGFLLIPVAVLSDTDYYILLGVKRDADDRTIRRAFKKLAITKHPDKDPDNPEAHNEFIKINRAYEVLKDPELRRKYDQFGEKGLKDNQESGNQYQSWEFYNDKFGIYDDDPEIVTLNRNDFQEKVISSGDFWFINFYSTFCSHCHDLAPTWREFARKFHGTIKVGAVNCAEDPVLCQSQHVRGYPSLVVYPEHAFFQGQRSLEALSEFVTDMIKVEIHHLTNRNYESLSTEWQPYLNRPWLVDFCGENDRCMDKIERKVLAHKLRDVVNVATVNCGESQDRLCEKLRSEGMAFYPAGKIDKDQEVLTNGFEINEIYNEVIDLLNPVPELSDQEYKTILDTMEEPKEKDVLVIFTTSDKVRNYQTGDYKKLPYLAEETIVRIADCGTLSDNCDGLQLGALPKVVLFRASGHYLISYGRKDTMEDALNFLRSAKKSSMISLTENLFDELHAKYDKDIETVWMIDFFAPWCHPCMLALTELSQLPEEIESRRVKVGIIDCDVYKRLCQEHLIQSYPTSMLFYGSQFPKLIGYHGKDQIIEFIQEAFHPSVVELNPISFDEFIVKKQDNEIWVVDFFAPWCGPCQQLAPEFKKAARIMQEQNDLISFGTVNCDEHKSLCTSNGIRGYPTVRVYKMNGGEAFDYPQNWWRDHRTMIQWFSQFLPSVVEDLNDETMEFAMNEDTKATWIIDYWAPWCSHCIQFAPVYEQAARMLEGQVKFGKVNCVDYAHICAQAGVQAYPTIKLYSQGRRNPAGGIRLHAQDANQLVDLTHRILGQYGWSHNREEL</sequence>
<comment type="catalytic activity">
    <reaction evidence="6">
        <text>a phosphate monoester + H2O = an alcohol + phosphate</text>
        <dbReference type="Rhea" id="RHEA:15017"/>
        <dbReference type="ChEBI" id="CHEBI:15377"/>
        <dbReference type="ChEBI" id="CHEBI:30879"/>
        <dbReference type="ChEBI" id="CHEBI:43474"/>
        <dbReference type="ChEBI" id="CHEBI:67140"/>
        <dbReference type="EC" id="3.1.3.2"/>
    </reaction>
</comment>
<dbReference type="SUPFAM" id="SSF49363">
    <property type="entry name" value="Purple acid phosphatase, N-terminal domain"/>
    <property type="match status" value="1"/>
</dbReference>
<evidence type="ECO:0000259" key="9">
    <source>
        <dbReference type="PROSITE" id="PS50076"/>
    </source>
</evidence>
<dbReference type="GO" id="GO:0005789">
    <property type="term" value="C:endoplasmic reticulum membrane"/>
    <property type="evidence" value="ECO:0007669"/>
    <property type="project" value="UniProtKB-SubCell"/>
</dbReference>
<keyword evidence="6" id="KW-0378">Hydrolase</keyword>
<evidence type="ECO:0000256" key="2">
    <source>
        <dbReference type="ARBA" id="ARBA00022729"/>
    </source>
</evidence>
<dbReference type="Gene3D" id="3.60.21.10">
    <property type="match status" value="1"/>
</dbReference>
<keyword evidence="4" id="KW-0325">Glycoprotein</keyword>
<dbReference type="InterPro" id="IPR037185">
    <property type="entry name" value="EmrE-like"/>
</dbReference>
<feature type="chain" id="PRO_5012723722" description="Purple acid phosphatase" evidence="8">
    <location>
        <begin position="16"/>
        <end position="1403"/>
    </location>
</feature>
<dbReference type="Gene3D" id="1.10.287.110">
    <property type="entry name" value="DnaJ domain"/>
    <property type="match status" value="1"/>
</dbReference>
<dbReference type="GO" id="GO:0015035">
    <property type="term" value="F:protein-disulfide reductase activity"/>
    <property type="evidence" value="ECO:0007669"/>
    <property type="project" value="TreeGrafter"/>
</dbReference>
<dbReference type="SUPFAM" id="SSF52833">
    <property type="entry name" value="Thioredoxin-like"/>
    <property type="match status" value="4"/>
</dbReference>
<feature type="domain" description="Thioredoxin" evidence="10">
    <location>
        <begin position="692"/>
        <end position="836"/>
    </location>
</feature>
<evidence type="ECO:0000259" key="10">
    <source>
        <dbReference type="PROSITE" id="PS51352"/>
    </source>
</evidence>
<dbReference type="GO" id="GO:0016671">
    <property type="term" value="F:oxidoreductase activity, acting on a sulfur group of donors, disulfide as acceptor"/>
    <property type="evidence" value="ECO:0007669"/>
    <property type="project" value="TreeGrafter"/>
</dbReference>
<keyword evidence="7" id="KW-0812">Transmembrane</keyword>
<reference evidence="12" key="1">
    <citation type="submission" date="2016-11" db="UniProtKB">
        <authorList>
            <consortium name="WormBaseParasite"/>
        </authorList>
    </citation>
    <scope>IDENTIFICATION</scope>
</reference>
<dbReference type="CDD" id="cd06257">
    <property type="entry name" value="DnaJ"/>
    <property type="match status" value="1"/>
</dbReference>
<dbReference type="PRINTS" id="PR00625">
    <property type="entry name" value="JDOMAIN"/>
</dbReference>
<dbReference type="InterPro" id="IPR004843">
    <property type="entry name" value="Calcineurin-like_PHP"/>
</dbReference>
<evidence type="ECO:0000256" key="1">
    <source>
        <dbReference type="ARBA" id="ARBA00004163"/>
    </source>
</evidence>
<organism evidence="11 12">
    <name type="scientific">Bursaphelenchus xylophilus</name>
    <name type="common">Pinewood nematode worm</name>
    <name type="synonym">Aphelenchoides xylophilus</name>
    <dbReference type="NCBI Taxonomy" id="6326"/>
    <lineage>
        <taxon>Eukaryota</taxon>
        <taxon>Metazoa</taxon>
        <taxon>Ecdysozoa</taxon>
        <taxon>Nematoda</taxon>
        <taxon>Chromadorea</taxon>
        <taxon>Rhabditida</taxon>
        <taxon>Tylenchina</taxon>
        <taxon>Tylenchomorpha</taxon>
        <taxon>Aphelenchoidea</taxon>
        <taxon>Aphelenchoididae</taxon>
        <taxon>Bursaphelenchus</taxon>
    </lineage>
</organism>
<proteinExistence type="inferred from homology"/>
<dbReference type="Pfam" id="PF14008">
    <property type="entry name" value="Metallophos_C"/>
    <property type="match status" value="1"/>
</dbReference>
<feature type="transmembrane region" description="Helical" evidence="7">
    <location>
        <begin position="607"/>
        <end position="632"/>
    </location>
</feature>
<dbReference type="InterPro" id="IPR013766">
    <property type="entry name" value="Thioredoxin_domain"/>
</dbReference>
<evidence type="ECO:0000256" key="5">
    <source>
        <dbReference type="ARBA" id="ARBA00035002"/>
    </source>
</evidence>
<feature type="domain" description="J" evidence="9">
    <location>
        <begin position="637"/>
        <end position="702"/>
    </location>
</feature>
<dbReference type="Proteomes" id="UP000095284">
    <property type="component" value="Unplaced"/>
</dbReference>
<keyword evidence="7" id="KW-0472">Membrane</keyword>
<dbReference type="PRINTS" id="PR00421">
    <property type="entry name" value="THIOREDOXIN"/>
</dbReference>
<dbReference type="eggNOG" id="KOG0713">
    <property type="taxonomic scope" value="Eukaryota"/>
</dbReference>
<dbReference type="InterPro" id="IPR008963">
    <property type="entry name" value="Purple_acid_Pase-like_N"/>
</dbReference>
<dbReference type="PROSITE" id="PS00636">
    <property type="entry name" value="DNAJ_1"/>
    <property type="match status" value="1"/>
</dbReference>
<feature type="transmembrane region" description="Helical" evidence="7">
    <location>
        <begin position="549"/>
        <end position="567"/>
    </location>
</feature>
<dbReference type="SUPFAM" id="SSF46565">
    <property type="entry name" value="Chaperone J-domain"/>
    <property type="match status" value="1"/>
</dbReference>
<dbReference type="SMART" id="SM00271">
    <property type="entry name" value="DnaJ"/>
    <property type="match status" value="1"/>
</dbReference>
<feature type="domain" description="Thioredoxin" evidence="10">
    <location>
        <begin position="1151"/>
        <end position="1281"/>
    </location>
</feature>
<comment type="subcellular location">
    <subcellularLocation>
        <location evidence="1">Endoplasmic reticulum membrane</location>
        <topology evidence="1">Single-pass type IV membrane protein</topology>
    </subcellularLocation>
</comment>
<dbReference type="InterPro" id="IPR036249">
    <property type="entry name" value="Thioredoxin-like_sf"/>
</dbReference>
<keyword evidence="3" id="KW-0072">Autophagy</keyword>
<dbReference type="InterPro" id="IPR029052">
    <property type="entry name" value="Metallo-depent_PP-like"/>
</dbReference>
<evidence type="ECO:0000256" key="3">
    <source>
        <dbReference type="ARBA" id="ARBA00023006"/>
    </source>
</evidence>
<dbReference type="CDD" id="cd00839">
    <property type="entry name" value="MPP_PAPs"/>
    <property type="match status" value="1"/>
</dbReference>
<dbReference type="PROSITE" id="PS50076">
    <property type="entry name" value="DNAJ_2"/>
    <property type="match status" value="1"/>
</dbReference>
<dbReference type="GO" id="GO:0036498">
    <property type="term" value="P:IRE1-mediated unfolded protein response"/>
    <property type="evidence" value="ECO:0007669"/>
    <property type="project" value="TreeGrafter"/>
</dbReference>
<dbReference type="GO" id="GO:0006914">
    <property type="term" value="P:autophagy"/>
    <property type="evidence" value="ECO:0007669"/>
    <property type="project" value="UniProtKB-KW"/>
</dbReference>
<dbReference type="FunFam" id="1.10.287.110:FF:000029">
    <property type="entry name" value="DnaJ homolog subfamily C member 10"/>
    <property type="match status" value="1"/>
</dbReference>
<dbReference type="Gene3D" id="3.40.30.10">
    <property type="entry name" value="Glutaredoxin"/>
    <property type="match status" value="6"/>
</dbReference>
<dbReference type="InterPro" id="IPR041792">
    <property type="entry name" value="MPP_PAP"/>
</dbReference>
<dbReference type="GO" id="GO:0046872">
    <property type="term" value="F:metal ion binding"/>
    <property type="evidence" value="ECO:0007669"/>
    <property type="project" value="InterPro"/>
</dbReference>
<evidence type="ECO:0000313" key="11">
    <source>
        <dbReference type="Proteomes" id="UP000095284"/>
    </source>
</evidence>
<name>A0A1I7S5Z1_BURXY</name>
<protein>
    <recommendedName>
        <fullName evidence="6">Purple acid phosphatase</fullName>
        <ecNumber evidence="6">3.1.3.2</ecNumber>
    </recommendedName>
</protein>
<dbReference type="PANTHER" id="PTHR44340">
    <property type="entry name" value="DNAJ HOMOLOG SUBFAMILY C MEMBER 10"/>
    <property type="match status" value="1"/>
</dbReference>
<dbReference type="PROSITE" id="PS00194">
    <property type="entry name" value="THIOREDOXIN_1"/>
    <property type="match status" value="1"/>
</dbReference>
<dbReference type="PANTHER" id="PTHR44340:SF1">
    <property type="entry name" value="DNAJ HOMOLOG SUBFAMILY C MEMBER 10"/>
    <property type="match status" value="1"/>
</dbReference>
<dbReference type="InterPro" id="IPR036869">
    <property type="entry name" value="J_dom_sf"/>
</dbReference>
<dbReference type="GO" id="GO:0005788">
    <property type="term" value="C:endoplasmic reticulum lumen"/>
    <property type="evidence" value="ECO:0007669"/>
    <property type="project" value="TreeGrafter"/>
</dbReference>
<evidence type="ECO:0000256" key="6">
    <source>
        <dbReference type="RuleBase" id="RU361203"/>
    </source>
</evidence>
<keyword evidence="2 8" id="KW-0732">Signal</keyword>
<dbReference type="Pfam" id="PF00149">
    <property type="entry name" value="Metallophos"/>
    <property type="match status" value="1"/>
</dbReference>
<dbReference type="GO" id="GO:0003993">
    <property type="term" value="F:acid phosphatase activity"/>
    <property type="evidence" value="ECO:0007669"/>
    <property type="project" value="UniProtKB-EC"/>
</dbReference>
<comment type="function">
    <text evidence="5">Plays an important role in regulating the size of autophagosomes during the formation process.</text>
</comment>
<evidence type="ECO:0000256" key="8">
    <source>
        <dbReference type="SAM" id="SignalP"/>
    </source>
</evidence>
<dbReference type="Pfam" id="PF10639">
    <property type="entry name" value="TMEM234"/>
    <property type="match status" value="1"/>
</dbReference>
<feature type="transmembrane region" description="Helical" evidence="7">
    <location>
        <begin position="573"/>
        <end position="595"/>
    </location>
</feature>
<dbReference type="EC" id="3.1.3.2" evidence="6"/>
<dbReference type="GO" id="GO:0051787">
    <property type="term" value="F:misfolded protein binding"/>
    <property type="evidence" value="ECO:0007669"/>
    <property type="project" value="TreeGrafter"/>
</dbReference>
<dbReference type="Gene3D" id="1.10.3730.20">
    <property type="match status" value="1"/>
</dbReference>
<dbReference type="Pfam" id="PF00085">
    <property type="entry name" value="Thioredoxin"/>
    <property type="match status" value="4"/>
</dbReference>
<dbReference type="InterPro" id="IPR015914">
    <property type="entry name" value="PAPs_N"/>
</dbReference>
<dbReference type="Pfam" id="PF00226">
    <property type="entry name" value="DnaJ"/>
    <property type="match status" value="1"/>
</dbReference>
<dbReference type="SUPFAM" id="SSF103481">
    <property type="entry name" value="Multidrug resistance efflux transporter EmrE"/>
    <property type="match status" value="1"/>
</dbReference>
<comment type="similarity">
    <text evidence="6">Belongs to the metallophosphoesterase superfamily. Purple acid phosphatase family.</text>
</comment>
<dbReference type="InterPro" id="IPR018253">
    <property type="entry name" value="DnaJ_domain_CS"/>
</dbReference>
<feature type="domain" description="Thioredoxin" evidence="10">
    <location>
        <begin position="1285"/>
        <end position="1403"/>
    </location>
</feature>
<dbReference type="InterPro" id="IPR017937">
    <property type="entry name" value="Thioredoxin_CS"/>
</dbReference>
<evidence type="ECO:0000256" key="7">
    <source>
        <dbReference type="SAM" id="Phobius"/>
    </source>
</evidence>
<dbReference type="Pfam" id="PF16656">
    <property type="entry name" value="Pur_ac_phosph_N"/>
    <property type="match status" value="1"/>
</dbReference>
<feature type="signal peptide" evidence="8">
    <location>
        <begin position="1"/>
        <end position="15"/>
    </location>
</feature>
<evidence type="ECO:0000313" key="12">
    <source>
        <dbReference type="WBParaSite" id="BXY_0842700.1"/>
    </source>
</evidence>
<evidence type="ECO:0000256" key="4">
    <source>
        <dbReference type="ARBA" id="ARBA00023180"/>
    </source>
</evidence>
<dbReference type="WBParaSite" id="BXY_0842700.1">
    <property type="protein sequence ID" value="BXY_0842700.1"/>
    <property type="gene ID" value="BXY_0842700"/>
</dbReference>